<protein>
    <submittedName>
        <fullName evidence="2">Uncharacterized protein</fullName>
    </submittedName>
</protein>
<accession>A0A6A4GIB3</accession>
<sequence length="106" mass="12458">MHKRMFFFLLLCSWITIMVNMIFPSSIPLPMLPSLAFSLFIHHCKPMCFALFSFLFFFMPPIHLRLTYEISLVCLIAIAISYRRIHCFRRQNNSFSFSVIVGVVDS</sequence>
<dbReference type="Proteomes" id="UP000799118">
    <property type="component" value="Unassembled WGS sequence"/>
</dbReference>
<dbReference type="EMBL" id="ML770046">
    <property type="protein sequence ID" value="KAE9384995.1"/>
    <property type="molecule type" value="Genomic_DNA"/>
</dbReference>
<keyword evidence="1" id="KW-0812">Transmembrane</keyword>
<organism evidence="2 3">
    <name type="scientific">Gymnopus androsaceus JB14</name>
    <dbReference type="NCBI Taxonomy" id="1447944"/>
    <lineage>
        <taxon>Eukaryota</taxon>
        <taxon>Fungi</taxon>
        <taxon>Dikarya</taxon>
        <taxon>Basidiomycota</taxon>
        <taxon>Agaricomycotina</taxon>
        <taxon>Agaricomycetes</taxon>
        <taxon>Agaricomycetidae</taxon>
        <taxon>Agaricales</taxon>
        <taxon>Marasmiineae</taxon>
        <taxon>Omphalotaceae</taxon>
        <taxon>Gymnopus</taxon>
    </lineage>
</organism>
<evidence type="ECO:0000313" key="3">
    <source>
        <dbReference type="Proteomes" id="UP000799118"/>
    </source>
</evidence>
<proteinExistence type="predicted"/>
<keyword evidence="1" id="KW-1133">Transmembrane helix</keyword>
<name>A0A6A4GIB3_9AGAR</name>
<keyword evidence="1" id="KW-0472">Membrane</keyword>
<evidence type="ECO:0000313" key="2">
    <source>
        <dbReference type="EMBL" id="KAE9384995.1"/>
    </source>
</evidence>
<dbReference type="AlphaFoldDB" id="A0A6A4GIB3"/>
<feature type="transmembrane region" description="Helical" evidence="1">
    <location>
        <begin position="66"/>
        <end position="85"/>
    </location>
</feature>
<keyword evidence="3" id="KW-1185">Reference proteome</keyword>
<reference evidence="2" key="1">
    <citation type="journal article" date="2019" name="Environ. Microbiol.">
        <title>Fungal ecological strategies reflected in gene transcription - a case study of two litter decomposers.</title>
        <authorList>
            <person name="Barbi F."/>
            <person name="Kohler A."/>
            <person name="Barry K."/>
            <person name="Baskaran P."/>
            <person name="Daum C."/>
            <person name="Fauchery L."/>
            <person name="Ihrmark K."/>
            <person name="Kuo A."/>
            <person name="LaButti K."/>
            <person name="Lipzen A."/>
            <person name="Morin E."/>
            <person name="Grigoriev I.V."/>
            <person name="Henrissat B."/>
            <person name="Lindahl B."/>
            <person name="Martin F."/>
        </authorList>
    </citation>
    <scope>NUCLEOTIDE SEQUENCE</scope>
    <source>
        <strain evidence="2">JB14</strain>
    </source>
</reference>
<gene>
    <name evidence="2" type="ORF">BT96DRAFT_613766</name>
</gene>
<evidence type="ECO:0000256" key="1">
    <source>
        <dbReference type="SAM" id="Phobius"/>
    </source>
</evidence>